<dbReference type="Proteomes" id="UP001626550">
    <property type="component" value="Unassembled WGS sequence"/>
</dbReference>
<comment type="similarity">
    <text evidence="3">Belongs to the ribose 5-phosphate isomerase family.</text>
</comment>
<gene>
    <name evidence="7" type="ORF">Ciccas_010570</name>
</gene>
<evidence type="ECO:0000256" key="1">
    <source>
        <dbReference type="ARBA" id="ARBA00001713"/>
    </source>
</evidence>
<evidence type="ECO:0000256" key="5">
    <source>
        <dbReference type="ARBA" id="ARBA00023235"/>
    </source>
</evidence>
<dbReference type="FunFam" id="3.30.70.260:FF:000018">
    <property type="entry name" value="Ribose-5-phosphate isomerase A"/>
    <property type="match status" value="1"/>
</dbReference>
<dbReference type="SUPFAM" id="SSF75445">
    <property type="entry name" value="D-ribose-5-phosphate isomerase (RpiA), lid domain"/>
    <property type="match status" value="1"/>
</dbReference>
<evidence type="ECO:0000313" key="8">
    <source>
        <dbReference type="Proteomes" id="UP001626550"/>
    </source>
</evidence>
<dbReference type="PANTHER" id="PTHR11934">
    <property type="entry name" value="RIBOSE-5-PHOSPHATE ISOMERASE"/>
    <property type="match status" value="1"/>
</dbReference>
<dbReference type="GO" id="GO:0006098">
    <property type="term" value="P:pentose-phosphate shunt"/>
    <property type="evidence" value="ECO:0007669"/>
    <property type="project" value="UniProtKB-ARBA"/>
</dbReference>
<keyword evidence="8" id="KW-1185">Reference proteome</keyword>
<dbReference type="EMBL" id="JBJKFK010002615">
    <property type="protein sequence ID" value="KAL3310855.1"/>
    <property type="molecule type" value="Genomic_DNA"/>
</dbReference>
<evidence type="ECO:0000256" key="2">
    <source>
        <dbReference type="ARBA" id="ARBA00004988"/>
    </source>
</evidence>
<dbReference type="FunFam" id="3.40.50.1360:FF:000001">
    <property type="entry name" value="Ribose-5-phosphate isomerase A"/>
    <property type="match status" value="1"/>
</dbReference>
<name>A0ABD2PUK3_9PLAT</name>
<dbReference type="InterPro" id="IPR037171">
    <property type="entry name" value="NagB/RpiA_transferase-like"/>
</dbReference>
<sequence>MAKKAAALSAFNKWIRDAPHKLIKTIGIGSGSTIIPFVEVLGNFSIEHNLDFKCVPTSYQAQDLIIKNGLSLATLDEYPCLDISFDGADEILESNLSAIKGGGGCLLREKVVNYAAKKFIIICDHTKLSQSFGQNWKKGLPIEVLPLAMRVVSATIESKLGGQVVPRQCLSKMGPAMSDNGNFLLDWLFDPASFENINWQQIDTTLQSIPGLIETGLFLNMACEAHIGSEDGSVKVIQRT</sequence>
<dbReference type="SUPFAM" id="SSF100950">
    <property type="entry name" value="NagB/RpiA/CoA transferase-like"/>
    <property type="match status" value="1"/>
</dbReference>
<organism evidence="7 8">
    <name type="scientific">Cichlidogyrus casuarinus</name>
    <dbReference type="NCBI Taxonomy" id="1844966"/>
    <lineage>
        <taxon>Eukaryota</taxon>
        <taxon>Metazoa</taxon>
        <taxon>Spiralia</taxon>
        <taxon>Lophotrochozoa</taxon>
        <taxon>Platyhelminthes</taxon>
        <taxon>Monogenea</taxon>
        <taxon>Monopisthocotylea</taxon>
        <taxon>Dactylogyridea</taxon>
        <taxon>Ancyrocephalidae</taxon>
        <taxon>Cichlidogyrus</taxon>
    </lineage>
</organism>
<accession>A0ABD2PUK3</accession>
<comment type="pathway">
    <text evidence="2">Carbohydrate degradation; pentose phosphate pathway; D-ribose 5-phosphate from D-ribulose 5-phosphate (non-oxidative stage): step 1/1.</text>
</comment>
<evidence type="ECO:0000313" key="7">
    <source>
        <dbReference type="EMBL" id="KAL3310855.1"/>
    </source>
</evidence>
<reference evidence="7 8" key="1">
    <citation type="submission" date="2024-11" db="EMBL/GenBank/DDBJ databases">
        <title>Adaptive evolution of stress response genes in parasites aligns with host niche diversity.</title>
        <authorList>
            <person name="Hahn C."/>
            <person name="Resl P."/>
        </authorList>
    </citation>
    <scope>NUCLEOTIDE SEQUENCE [LARGE SCALE GENOMIC DNA]</scope>
    <source>
        <strain evidence="7">EGGRZ-B1_66</strain>
        <tissue evidence="7">Body</tissue>
    </source>
</reference>
<evidence type="ECO:0000256" key="4">
    <source>
        <dbReference type="ARBA" id="ARBA00011959"/>
    </source>
</evidence>
<dbReference type="Gene3D" id="3.30.70.260">
    <property type="match status" value="1"/>
</dbReference>
<evidence type="ECO:0000256" key="3">
    <source>
        <dbReference type="ARBA" id="ARBA00008088"/>
    </source>
</evidence>
<dbReference type="EC" id="5.3.1.6" evidence="4"/>
<dbReference type="PANTHER" id="PTHR11934:SF0">
    <property type="entry name" value="RIBOSE-5-PHOSPHATE ISOMERASE"/>
    <property type="match status" value="1"/>
</dbReference>
<evidence type="ECO:0000256" key="6">
    <source>
        <dbReference type="ARBA" id="ARBA00029734"/>
    </source>
</evidence>
<proteinExistence type="inferred from homology"/>
<dbReference type="Pfam" id="PF06026">
    <property type="entry name" value="Rib_5-P_isom_A"/>
    <property type="match status" value="1"/>
</dbReference>
<dbReference type="CDD" id="cd01398">
    <property type="entry name" value="RPI_A"/>
    <property type="match status" value="1"/>
</dbReference>
<dbReference type="GO" id="GO:0004751">
    <property type="term" value="F:ribose-5-phosphate isomerase activity"/>
    <property type="evidence" value="ECO:0007669"/>
    <property type="project" value="UniProtKB-EC"/>
</dbReference>
<comment type="catalytic activity">
    <reaction evidence="1">
        <text>aldehydo-D-ribose 5-phosphate = D-ribulose 5-phosphate</text>
        <dbReference type="Rhea" id="RHEA:14657"/>
        <dbReference type="ChEBI" id="CHEBI:58121"/>
        <dbReference type="ChEBI" id="CHEBI:58273"/>
        <dbReference type="EC" id="5.3.1.6"/>
    </reaction>
</comment>
<dbReference type="NCBIfam" id="TIGR00021">
    <property type="entry name" value="rpiA"/>
    <property type="match status" value="1"/>
</dbReference>
<keyword evidence="5" id="KW-0413">Isomerase</keyword>
<protein>
    <recommendedName>
        <fullName evidence="4">ribose-5-phosphate isomerase</fullName>
        <ecNumber evidence="4">5.3.1.6</ecNumber>
    </recommendedName>
    <alternativeName>
        <fullName evidence="6">Phosphoriboisomerase</fullName>
    </alternativeName>
</protein>
<dbReference type="AlphaFoldDB" id="A0ABD2PUK3"/>
<comment type="caution">
    <text evidence="7">The sequence shown here is derived from an EMBL/GenBank/DDBJ whole genome shotgun (WGS) entry which is preliminary data.</text>
</comment>
<dbReference type="Gene3D" id="3.40.50.1360">
    <property type="match status" value="1"/>
</dbReference>
<dbReference type="InterPro" id="IPR004788">
    <property type="entry name" value="Ribose5P_isomerase_type_A"/>
</dbReference>